<dbReference type="Proteomes" id="UP000463983">
    <property type="component" value="Chromosome"/>
</dbReference>
<sequence>MVQIEARLGKTVMDLVKKHCDCEKLKLIEKCYTLGKISFSQNYPQNAS</sequence>
<evidence type="ECO:0000313" key="2">
    <source>
        <dbReference type="Proteomes" id="UP000463983"/>
    </source>
</evidence>
<proteinExistence type="predicted"/>
<protein>
    <submittedName>
        <fullName evidence="1">Uncharacterized protein</fullName>
    </submittedName>
</protein>
<organism evidence="1 2">
    <name type="scientific">Candidatus Chazhemtobacterium aquaticus</name>
    <dbReference type="NCBI Taxonomy" id="2715735"/>
    <lineage>
        <taxon>Bacteria</taxon>
        <taxon>Candidatus Chazhemtobacteraceae</taxon>
        <taxon>Candidatus Chazhemtobacterium</taxon>
    </lineage>
</organism>
<name>A0A857N9W8_9BACT</name>
<accession>A0A857N9W8</accession>
<dbReference type="KEGG" id="caqa:MICH65_0219"/>
<dbReference type="EMBL" id="CP047901">
    <property type="protein sequence ID" value="QHO63200.1"/>
    <property type="molecule type" value="Genomic_DNA"/>
</dbReference>
<keyword evidence="2" id="KW-1185">Reference proteome</keyword>
<evidence type="ECO:0000313" key="1">
    <source>
        <dbReference type="EMBL" id="QHO63200.1"/>
    </source>
</evidence>
<dbReference type="AlphaFoldDB" id="A0A857N9W8"/>
<gene>
    <name evidence="1" type="ORF">MICH65_0219</name>
</gene>
<reference evidence="2" key="1">
    <citation type="journal article" date="2020" name="Microorganisms">
        <title>Complete Genome of a Member of a New Bacterial Lineage in the Microgenomates Group Reveals an Unusual Nucleotide Composition Disparity Between Two Strands of DNA and Limited Metabolic Potential.</title>
        <authorList>
            <person name="Kadnikov V.V."/>
            <person name="Mardanov A.V."/>
            <person name="Beletsky A.V."/>
            <person name="Karnachuk O.V."/>
            <person name="Ravin N.V."/>
        </authorList>
    </citation>
    <scope>NUCLEOTIDE SEQUENCE [LARGE SCALE GENOMIC DNA]</scope>
</reference>